<keyword evidence="7 8" id="KW-0472">Membrane</keyword>
<dbReference type="InterPro" id="IPR036259">
    <property type="entry name" value="MFS_trans_sf"/>
</dbReference>
<feature type="transmembrane region" description="Helical" evidence="8">
    <location>
        <begin position="12"/>
        <end position="33"/>
    </location>
</feature>
<evidence type="ECO:0000313" key="12">
    <source>
        <dbReference type="Proteomes" id="UP000267630"/>
    </source>
</evidence>
<reference evidence="11 12" key="1">
    <citation type="submission" date="2018-12" db="EMBL/GenBank/DDBJ databases">
        <authorList>
            <consortium name="Pathogen Informatics"/>
        </authorList>
    </citation>
    <scope>NUCLEOTIDE SEQUENCE [LARGE SCALE GENOMIC DNA]</scope>
    <source>
        <strain evidence="11 12">NCTC9997</strain>
    </source>
</reference>
<keyword evidence="5 8" id="KW-0812">Transmembrane</keyword>
<feature type="transmembrane region" description="Helical" evidence="8">
    <location>
        <begin position="107"/>
        <end position="135"/>
    </location>
</feature>
<feature type="transmembrane region" description="Helical" evidence="8">
    <location>
        <begin position="247"/>
        <end position="266"/>
    </location>
</feature>
<dbReference type="RefSeq" id="WP_076947514.1">
    <property type="nucleotide sequence ID" value="NZ_BJNO01000001.1"/>
</dbReference>
<dbReference type="GeneID" id="57504876"/>
<keyword evidence="6 8" id="KW-1133">Transmembrane helix</keyword>
<feature type="transmembrane region" description="Helical" evidence="8">
    <location>
        <begin position="365"/>
        <end position="387"/>
    </location>
</feature>
<feature type="domain" description="Major facilitator superfamily (MFS) profile" evidence="9">
    <location>
        <begin position="13"/>
        <end position="390"/>
    </location>
</feature>
<dbReference type="NCBIfam" id="NF009048">
    <property type="entry name" value="PRK12382.1"/>
    <property type="match status" value="1"/>
</dbReference>
<comment type="similarity">
    <text evidence="8">Belongs to the major facilitator superfamily. YhhS family.</text>
</comment>
<protein>
    <recommendedName>
        <fullName evidence="8">Uncharacterized MFS-type transporter IMO34_12545</fullName>
    </recommendedName>
</protein>
<dbReference type="InterPro" id="IPR023008">
    <property type="entry name" value="MFS_YhhS-like"/>
</dbReference>
<reference evidence="10 13" key="2">
    <citation type="submission" date="2020-10" db="EMBL/GenBank/DDBJ databases">
        <title>Resistance determinants and their genetic context in bacteria from a longitudinal study of pigs reared under conventional and antibiotic-free husbandry practices.</title>
        <authorList>
            <person name="Poulin-Laprade D."/>
            <person name="Brouard J.-S."/>
            <person name="Gagnon N."/>
            <person name="Turcotte A."/>
            <person name="Langlois A."/>
            <person name="Matte J.J."/>
            <person name="Carrillo C.D."/>
            <person name="Zaheer R."/>
            <person name="McAllister T."/>
            <person name="Topp E."/>
            <person name="Talbot G."/>
        </authorList>
    </citation>
    <scope>NUCLEOTIDE SEQUENCE [LARGE SCALE GENOMIC DNA]</scope>
    <source>
        <strain evidence="10 13">Res13-Abat-PEB01-P1-04-A</strain>
    </source>
</reference>
<organism evidence="11 12">
    <name type="scientific">Raoultella terrigena</name>
    <name type="common">Klebsiella terrigena</name>
    <dbReference type="NCBI Taxonomy" id="577"/>
    <lineage>
        <taxon>Bacteria</taxon>
        <taxon>Pseudomonadati</taxon>
        <taxon>Pseudomonadota</taxon>
        <taxon>Gammaproteobacteria</taxon>
        <taxon>Enterobacterales</taxon>
        <taxon>Enterobacteriaceae</taxon>
        <taxon>Klebsiella/Raoultella group</taxon>
        <taxon>Raoultella</taxon>
    </lineage>
</organism>
<feature type="transmembrane region" description="Helical" evidence="8">
    <location>
        <begin position="300"/>
        <end position="325"/>
    </location>
</feature>
<dbReference type="InterPro" id="IPR011701">
    <property type="entry name" value="MFS"/>
</dbReference>
<sequence length="396" mass="41699">MTPAATQTQLNLRIISIVVFTCICYLSIGLPLAVLPGYIHYQLGYSTFIAGVVISLQYIATLLSRPHAGRYADIWGPKKVVSLGIVCCLLSGVFTLAAVLLQSVPLLAVAALLVGRIFLGVGESFTATGATLWGIKTVGAIHTSRVISWNGVATYVAMAVGAPLGVLLNGYFGISGFAVVVVAVAFIGLLFARTRQDVSVSGGVRAPFHVVVRKIWPYGLGLALGTVGFGVIATFITLYFSAHDWQGAAFTLSLFSVGFICIRLVLGNTITRYGGVPVSLACFVIECIGLLIIWQASSAWVAGIGAFLTGSGFSLVFPALGVEAVKQVEEQNQGTALGTYSAFLDLALGLTGPVAGWVAGYYSLGTIYLLAAAVVVMAFILIFRVYLQQRAALRRA</sequence>
<keyword evidence="3 8" id="KW-1003">Cell membrane</keyword>
<evidence type="ECO:0000256" key="1">
    <source>
        <dbReference type="ARBA" id="ARBA00004651"/>
    </source>
</evidence>
<feature type="transmembrane region" description="Helical" evidence="8">
    <location>
        <begin position="273"/>
        <end position="294"/>
    </location>
</feature>
<feature type="transmembrane region" description="Helical" evidence="8">
    <location>
        <begin position="174"/>
        <end position="194"/>
    </location>
</feature>
<feature type="transmembrane region" description="Helical" evidence="8">
    <location>
        <begin position="39"/>
        <end position="59"/>
    </location>
</feature>
<gene>
    <name evidence="11" type="primary">yhhS</name>
    <name evidence="10" type="ORF">IMO34_12545</name>
    <name evidence="11" type="ORF">NCTC9997_03181</name>
</gene>
<evidence type="ECO:0000313" key="11">
    <source>
        <dbReference type="EMBL" id="VED50315.1"/>
    </source>
</evidence>
<feature type="transmembrane region" description="Helical" evidence="8">
    <location>
        <begin position="147"/>
        <end position="168"/>
    </location>
</feature>
<keyword evidence="12" id="KW-1185">Reference proteome</keyword>
<dbReference type="EMBL" id="LR134253">
    <property type="protein sequence ID" value="VED50315.1"/>
    <property type="molecule type" value="Genomic_DNA"/>
</dbReference>
<dbReference type="NCBIfam" id="NF003477">
    <property type="entry name" value="PRK05122.1"/>
    <property type="match status" value="1"/>
</dbReference>
<dbReference type="Gene3D" id="1.20.1250.20">
    <property type="entry name" value="MFS general substrate transporter like domains"/>
    <property type="match status" value="1"/>
</dbReference>
<proteinExistence type="inferred from homology"/>
<accession>A0A1V2BHD7</accession>
<feature type="transmembrane region" description="Helical" evidence="8">
    <location>
        <begin position="80"/>
        <end position="101"/>
    </location>
</feature>
<name>A0A1V2BHD7_RAOTE</name>
<evidence type="ECO:0000259" key="9">
    <source>
        <dbReference type="PROSITE" id="PS50850"/>
    </source>
</evidence>
<dbReference type="Proteomes" id="UP000594500">
    <property type="component" value="Chromosome"/>
</dbReference>
<dbReference type="AlphaFoldDB" id="A0A1V2BHD7"/>
<keyword evidence="2 8" id="KW-0813">Transport</keyword>
<dbReference type="InterPro" id="IPR020846">
    <property type="entry name" value="MFS_dom"/>
</dbReference>
<feature type="transmembrane region" description="Helical" evidence="8">
    <location>
        <begin position="215"/>
        <end position="241"/>
    </location>
</feature>
<keyword evidence="4 8" id="KW-0997">Cell inner membrane</keyword>
<evidence type="ECO:0000256" key="5">
    <source>
        <dbReference type="ARBA" id="ARBA00022692"/>
    </source>
</evidence>
<dbReference type="Proteomes" id="UP000267630">
    <property type="component" value="Chromosome 3"/>
</dbReference>
<dbReference type="SUPFAM" id="SSF103473">
    <property type="entry name" value="MFS general substrate transporter"/>
    <property type="match status" value="1"/>
</dbReference>
<dbReference type="PROSITE" id="PS50850">
    <property type="entry name" value="MFS"/>
    <property type="match status" value="1"/>
</dbReference>
<dbReference type="PANTHER" id="PTHR23517:SF13">
    <property type="entry name" value="MAJOR FACILITATOR SUPERFAMILY MFS_1"/>
    <property type="match status" value="1"/>
</dbReference>
<dbReference type="EMBL" id="CP062916">
    <property type="protein sequence ID" value="QPF11129.1"/>
    <property type="molecule type" value="Genomic_DNA"/>
</dbReference>
<evidence type="ECO:0000256" key="4">
    <source>
        <dbReference type="ARBA" id="ARBA00022519"/>
    </source>
</evidence>
<evidence type="ECO:0000313" key="10">
    <source>
        <dbReference type="EMBL" id="QPF11129.1"/>
    </source>
</evidence>
<evidence type="ECO:0000313" key="13">
    <source>
        <dbReference type="Proteomes" id="UP000594500"/>
    </source>
</evidence>
<evidence type="ECO:0000256" key="2">
    <source>
        <dbReference type="ARBA" id="ARBA00022448"/>
    </source>
</evidence>
<evidence type="ECO:0000256" key="3">
    <source>
        <dbReference type="ARBA" id="ARBA00022475"/>
    </source>
</evidence>
<dbReference type="GO" id="GO:0005886">
    <property type="term" value="C:plasma membrane"/>
    <property type="evidence" value="ECO:0007669"/>
    <property type="project" value="UniProtKB-SubCell"/>
</dbReference>
<dbReference type="PANTHER" id="PTHR23517">
    <property type="entry name" value="RESISTANCE PROTEIN MDTM, PUTATIVE-RELATED-RELATED"/>
    <property type="match status" value="1"/>
</dbReference>
<evidence type="ECO:0000256" key="8">
    <source>
        <dbReference type="HAMAP-Rule" id="MF_01118"/>
    </source>
</evidence>
<dbReference type="Pfam" id="PF07690">
    <property type="entry name" value="MFS_1"/>
    <property type="match status" value="1"/>
</dbReference>
<dbReference type="HAMAP" id="MF_01118">
    <property type="entry name" value="MFS_YhhS"/>
    <property type="match status" value="1"/>
</dbReference>
<evidence type="ECO:0000256" key="6">
    <source>
        <dbReference type="ARBA" id="ARBA00022989"/>
    </source>
</evidence>
<comment type="subcellular location">
    <subcellularLocation>
        <location evidence="8">Cell inner membrane</location>
        <topology evidence="8">Multi-pass membrane protein</topology>
    </subcellularLocation>
    <subcellularLocation>
        <location evidence="1">Cell membrane</location>
        <topology evidence="1">Multi-pass membrane protein</topology>
    </subcellularLocation>
</comment>
<feature type="transmembrane region" description="Helical" evidence="8">
    <location>
        <begin position="337"/>
        <end position="359"/>
    </location>
</feature>
<evidence type="ECO:0000256" key="7">
    <source>
        <dbReference type="ARBA" id="ARBA00023136"/>
    </source>
</evidence>
<dbReference type="GO" id="GO:0022857">
    <property type="term" value="F:transmembrane transporter activity"/>
    <property type="evidence" value="ECO:0007669"/>
    <property type="project" value="UniProtKB-UniRule"/>
</dbReference>
<dbReference type="InterPro" id="IPR050171">
    <property type="entry name" value="MFS_Transporters"/>
</dbReference>
<dbReference type="CDD" id="cd17489">
    <property type="entry name" value="MFS_YfcJ_like"/>
    <property type="match status" value="1"/>
</dbReference>